<organism evidence="1 2">
    <name type="scientific">Stygiolobus azoricus</name>
    <dbReference type="NCBI Taxonomy" id="41675"/>
    <lineage>
        <taxon>Archaea</taxon>
        <taxon>Thermoproteota</taxon>
        <taxon>Thermoprotei</taxon>
        <taxon>Sulfolobales</taxon>
        <taxon>Sulfolobaceae</taxon>
        <taxon>Stygiolobus</taxon>
    </lineage>
</organism>
<dbReference type="RefSeq" id="WP_156007691.1">
    <property type="nucleotide sequence ID" value="NZ_CP045483.1"/>
</dbReference>
<dbReference type="GeneID" id="42799355"/>
<dbReference type="KEGG" id="sazo:D1868_09755"/>
<evidence type="ECO:0000313" key="2">
    <source>
        <dbReference type="Proteomes" id="UP000423396"/>
    </source>
</evidence>
<dbReference type="OrthoDB" id="33048at2157"/>
<reference evidence="1 2" key="1">
    <citation type="submission" date="2019-10" db="EMBL/GenBank/DDBJ databases">
        <title>Genome Sequences from Six Type Strain Members of the Archaeal Family Sulfolobaceae: Acidianus ambivalens, Acidianus infernus, Metallosphaera prunae, Stygiolobus azoricus, Sulfolobus metallicus, and Sulfurisphaera ohwakuensis.</title>
        <authorList>
            <person name="Counts J.A."/>
            <person name="Kelly R.M."/>
        </authorList>
    </citation>
    <scope>NUCLEOTIDE SEQUENCE [LARGE SCALE GENOMIC DNA]</scope>
    <source>
        <strain evidence="1 2">FC6</strain>
    </source>
</reference>
<proteinExistence type="predicted"/>
<gene>
    <name evidence="1" type="ORF">D1868_09755</name>
</gene>
<name>A0A650CRF8_9CREN</name>
<dbReference type="AlphaFoldDB" id="A0A650CRF8"/>
<keyword evidence="2" id="KW-1185">Reference proteome</keyword>
<accession>A0A650CRF8</accession>
<dbReference type="Proteomes" id="UP000423396">
    <property type="component" value="Chromosome"/>
</dbReference>
<dbReference type="EMBL" id="CP045483">
    <property type="protein sequence ID" value="QGR20242.1"/>
    <property type="molecule type" value="Genomic_DNA"/>
</dbReference>
<sequence length="85" mass="9803">METNEEKKKYYAVTEIESVEVPSKFSSSRYHEHISSAIDEALKKTVDYLKAEGYEGKFSANINVFVREDKSVRLIQTVKTKLIVK</sequence>
<protein>
    <submittedName>
        <fullName evidence="1">Uncharacterized protein</fullName>
    </submittedName>
</protein>
<evidence type="ECO:0000313" key="1">
    <source>
        <dbReference type="EMBL" id="QGR20242.1"/>
    </source>
</evidence>